<dbReference type="KEGG" id="mfc:BRM9_0436"/>
<dbReference type="GeneID" id="24791590"/>
<evidence type="ECO:0000256" key="4">
    <source>
        <dbReference type="ARBA" id="ARBA00023014"/>
    </source>
</evidence>
<dbReference type="EMBL" id="CP006933">
    <property type="protein sequence ID" value="AIS31261.1"/>
    <property type="molecule type" value="Genomic_DNA"/>
</dbReference>
<evidence type="ECO:0000256" key="3">
    <source>
        <dbReference type="ARBA" id="ARBA00023004"/>
    </source>
</evidence>
<evidence type="ECO:0000313" key="6">
    <source>
        <dbReference type="EMBL" id="AIS31261.1"/>
    </source>
</evidence>
<evidence type="ECO:0000313" key="8">
    <source>
        <dbReference type="Proteomes" id="UP000029661"/>
    </source>
</evidence>
<keyword evidence="4" id="KW-0411">Iron-sulfur</keyword>
<name>A0A090I1L3_METFO</name>
<evidence type="ECO:0000256" key="2">
    <source>
        <dbReference type="ARBA" id="ARBA00022723"/>
    </source>
</evidence>
<reference evidence="7" key="2">
    <citation type="submission" date="2014-08" db="EMBL/GenBank/DDBJ databases">
        <authorList>
            <person name="Wibberg D."/>
        </authorList>
    </citation>
    <scope>NUCLEOTIDE SEQUENCE</scope>
</reference>
<dbReference type="GO" id="GO:0016491">
    <property type="term" value="F:oxidoreductase activity"/>
    <property type="evidence" value="ECO:0007669"/>
    <property type="project" value="UniProtKB-ARBA"/>
</dbReference>
<dbReference type="PANTHER" id="PTHR43687:SF1">
    <property type="entry name" value="FERREDOXIN III"/>
    <property type="match status" value="1"/>
</dbReference>
<keyword evidence="2" id="KW-0479">Metal-binding</keyword>
<dbReference type="PANTHER" id="PTHR43687">
    <property type="entry name" value="ADENYLYLSULFATE REDUCTASE, BETA SUBUNIT"/>
    <property type="match status" value="1"/>
</dbReference>
<feature type="domain" description="4Fe-4S ferredoxin-type" evidence="5">
    <location>
        <begin position="34"/>
        <end position="63"/>
    </location>
</feature>
<protein>
    <submittedName>
        <fullName evidence="6">4Fe-4S ferredoxin iron-sulfur binding domain-containing protein</fullName>
    </submittedName>
</protein>
<sequence>MPKIEIDPELCSKCGTCVSNCPVGIFQQDDEESIPLVVDTDNCILCGMCVDNCPEDAVKHENF</sequence>
<keyword evidence="1" id="KW-0004">4Fe-4S</keyword>
<dbReference type="Gene3D" id="3.30.70.20">
    <property type="match status" value="2"/>
</dbReference>
<dbReference type="EMBL" id="LN515531">
    <property type="protein sequence ID" value="CEA12724.1"/>
    <property type="molecule type" value="Genomic_DNA"/>
</dbReference>
<evidence type="ECO:0000256" key="1">
    <source>
        <dbReference type="ARBA" id="ARBA00022485"/>
    </source>
</evidence>
<dbReference type="KEGG" id="mfi:DSM1535_0361"/>
<dbReference type="RefSeq" id="WP_048072029.1">
    <property type="nucleotide sequence ID" value="NZ_CALCVY010000031.1"/>
</dbReference>
<dbReference type="PATRIC" id="fig|2162.9.peg.377"/>
<feature type="domain" description="4Fe-4S ferredoxin-type" evidence="5">
    <location>
        <begin position="2"/>
        <end position="31"/>
    </location>
</feature>
<dbReference type="STRING" id="2162.BRM9_0436"/>
<dbReference type="PROSITE" id="PS00198">
    <property type="entry name" value="4FE4S_FER_1"/>
    <property type="match status" value="2"/>
</dbReference>
<gene>
    <name evidence="6" type="ORF">BRM9_0436</name>
    <name evidence="7" type="ORF">DSM1535_0361</name>
</gene>
<dbReference type="InterPro" id="IPR017900">
    <property type="entry name" value="4Fe4S_Fe_S_CS"/>
</dbReference>
<reference evidence="6 8" key="1">
    <citation type="submission" date="2013-12" db="EMBL/GenBank/DDBJ databases">
        <title>The complete genome sequence of Methanobacterium sp. BRM9.</title>
        <authorList>
            <consortium name="Pastoral Greenhouse Gas Research Consortium"/>
            <person name="Kelly W.J."/>
            <person name="Leahy S.C."/>
            <person name="Perry R."/>
            <person name="Li D."/>
            <person name="Altermann E."/>
            <person name="Lambie S.C."/>
            <person name="Attwood G.T."/>
        </authorList>
    </citation>
    <scope>NUCLEOTIDE SEQUENCE [LARGE SCALE GENOMIC DNA]</scope>
    <source>
        <strain evidence="6 8">BRM9</strain>
    </source>
</reference>
<dbReference type="GO" id="GO:0051539">
    <property type="term" value="F:4 iron, 4 sulfur cluster binding"/>
    <property type="evidence" value="ECO:0007669"/>
    <property type="project" value="UniProtKB-KW"/>
</dbReference>
<dbReference type="OrthoDB" id="15347at2157"/>
<accession>A0A090I1L3</accession>
<dbReference type="PROSITE" id="PS51379">
    <property type="entry name" value="4FE4S_FER_2"/>
    <property type="match status" value="2"/>
</dbReference>
<proteinExistence type="predicted"/>
<dbReference type="SUPFAM" id="SSF54862">
    <property type="entry name" value="4Fe-4S ferredoxins"/>
    <property type="match status" value="1"/>
</dbReference>
<dbReference type="InterPro" id="IPR050572">
    <property type="entry name" value="Fe-S_Ferredoxin"/>
</dbReference>
<evidence type="ECO:0000259" key="5">
    <source>
        <dbReference type="PROSITE" id="PS51379"/>
    </source>
</evidence>
<organism evidence="7">
    <name type="scientific">Methanobacterium formicicum</name>
    <dbReference type="NCBI Taxonomy" id="2162"/>
    <lineage>
        <taxon>Archaea</taxon>
        <taxon>Methanobacteriati</taxon>
        <taxon>Methanobacteriota</taxon>
        <taxon>Methanomada group</taxon>
        <taxon>Methanobacteria</taxon>
        <taxon>Methanobacteriales</taxon>
        <taxon>Methanobacteriaceae</taxon>
        <taxon>Methanobacterium</taxon>
    </lineage>
</organism>
<dbReference type="GO" id="GO:0046872">
    <property type="term" value="F:metal ion binding"/>
    <property type="evidence" value="ECO:0007669"/>
    <property type="project" value="UniProtKB-KW"/>
</dbReference>
<dbReference type="AlphaFoldDB" id="A0A090I1L3"/>
<keyword evidence="3" id="KW-0408">Iron</keyword>
<dbReference type="Proteomes" id="UP000029661">
    <property type="component" value="Chromosome"/>
</dbReference>
<evidence type="ECO:0000313" key="7">
    <source>
        <dbReference type="EMBL" id="CEA12724.1"/>
    </source>
</evidence>
<dbReference type="InterPro" id="IPR017896">
    <property type="entry name" value="4Fe4S_Fe-S-bd"/>
</dbReference>
<dbReference type="Pfam" id="PF13187">
    <property type="entry name" value="Fer4_9"/>
    <property type="match status" value="1"/>
</dbReference>